<keyword evidence="3" id="KW-1185">Reference proteome</keyword>
<dbReference type="PANTHER" id="PTHR43108">
    <property type="entry name" value="N-ACETYLGLUCOSAMINE-6-SULFATASE FAMILY MEMBER"/>
    <property type="match status" value="1"/>
</dbReference>
<dbReference type="InterPro" id="IPR000917">
    <property type="entry name" value="Sulfatase_N"/>
</dbReference>
<evidence type="ECO:0000259" key="1">
    <source>
        <dbReference type="Pfam" id="PF00884"/>
    </source>
</evidence>
<sequence length="475" mass="51123">MSEIGDSEPNGNSAIGRRGFLAGAAAVAATAAAPAALQLAAAAPAAAAGATRPNILLIVTDDQPKQTEWATPQTVDWIAGHGVRFTHGHVTTPLCAPSRSSVFSGRYAHNHGVRNNGASHSLDQHTTVQRYLREAGYRTGLFGKYLNSWTLADNPPHFEEWALLQPAYNNASWNIDGTVQTLPGYTTNIVKNRTLAFLDKAATDSRPWFAYVTPYASHEPNVPAPKYADTVVPPWNGRPSVPEADRSDKPGYIQNATATLADAQALRTKQLRSLLSVDDAVQAIHDKLVALGQLDNTLVIYLGDNGYTWADHGWLKKSVPYSPAHEVPFYLSWPAGGLGAGTSDHRIVANIDVAPTILDAAGITPDTPQDGRSLLTAYSRNHLLVEWWKQGTAAGGPPTWSSYVAADKQYTEYYALHTDANGTVSGTGEVKFREYYDLAADPYQLTNLLYQATPQQEQALGVPALAAQLATDRAA</sequence>
<dbReference type="PROSITE" id="PS51318">
    <property type="entry name" value="TAT"/>
    <property type="match status" value="1"/>
</dbReference>
<dbReference type="SUPFAM" id="SSF53649">
    <property type="entry name" value="Alkaline phosphatase-like"/>
    <property type="match status" value="1"/>
</dbReference>
<proteinExistence type="predicted"/>
<dbReference type="CDD" id="cd16147">
    <property type="entry name" value="G6S"/>
    <property type="match status" value="1"/>
</dbReference>
<dbReference type="RefSeq" id="WP_328954638.1">
    <property type="nucleotide sequence ID" value="NZ_CP108110.1"/>
</dbReference>
<dbReference type="Gene3D" id="3.40.720.10">
    <property type="entry name" value="Alkaline Phosphatase, subunit A"/>
    <property type="match status" value="1"/>
</dbReference>
<accession>A0ABZ1TXJ4</accession>
<organism evidence="2 3">
    <name type="scientific">Kitasatospora purpeofusca</name>
    <dbReference type="NCBI Taxonomy" id="67352"/>
    <lineage>
        <taxon>Bacteria</taxon>
        <taxon>Bacillati</taxon>
        <taxon>Actinomycetota</taxon>
        <taxon>Actinomycetes</taxon>
        <taxon>Kitasatosporales</taxon>
        <taxon>Streptomycetaceae</taxon>
        <taxon>Kitasatospora</taxon>
    </lineage>
</organism>
<dbReference type="InterPro" id="IPR017850">
    <property type="entry name" value="Alkaline_phosphatase_core_sf"/>
</dbReference>
<dbReference type="Pfam" id="PF00884">
    <property type="entry name" value="Sulfatase"/>
    <property type="match status" value="1"/>
</dbReference>
<dbReference type="EMBL" id="CP108110">
    <property type="protein sequence ID" value="WUQ83688.1"/>
    <property type="molecule type" value="Genomic_DNA"/>
</dbReference>
<dbReference type="PANTHER" id="PTHR43108:SF8">
    <property type="entry name" value="SD21168P"/>
    <property type="match status" value="1"/>
</dbReference>
<evidence type="ECO:0000313" key="3">
    <source>
        <dbReference type="Proteomes" id="UP001432222"/>
    </source>
</evidence>
<feature type="domain" description="Sulfatase N-terminal" evidence="1">
    <location>
        <begin position="53"/>
        <end position="363"/>
    </location>
</feature>
<dbReference type="Proteomes" id="UP001432222">
    <property type="component" value="Chromosome"/>
</dbReference>
<evidence type="ECO:0000313" key="2">
    <source>
        <dbReference type="EMBL" id="WUQ83688.1"/>
    </source>
</evidence>
<protein>
    <submittedName>
        <fullName evidence="2">Sulfatase</fullName>
    </submittedName>
</protein>
<dbReference type="InterPro" id="IPR006311">
    <property type="entry name" value="TAT_signal"/>
</dbReference>
<name>A0ABZ1TXJ4_9ACTN</name>
<reference evidence="2" key="1">
    <citation type="submission" date="2022-10" db="EMBL/GenBank/DDBJ databases">
        <title>The complete genomes of actinobacterial strains from the NBC collection.</title>
        <authorList>
            <person name="Joergensen T.S."/>
            <person name="Alvarez Arevalo M."/>
            <person name="Sterndorff E.B."/>
            <person name="Faurdal D."/>
            <person name="Vuksanovic O."/>
            <person name="Mourched A.-S."/>
            <person name="Charusanti P."/>
            <person name="Shaw S."/>
            <person name="Blin K."/>
            <person name="Weber T."/>
        </authorList>
    </citation>
    <scope>NUCLEOTIDE SEQUENCE</scope>
    <source>
        <strain evidence="2">NBC_00222</strain>
    </source>
</reference>
<gene>
    <name evidence="2" type="ORF">OHA16_12320</name>
</gene>